<dbReference type="Proteomes" id="UP001549097">
    <property type="component" value="Unassembled WGS sequence"/>
</dbReference>
<keyword evidence="1" id="KW-0472">Membrane</keyword>
<accession>A0ABV2LQ70</accession>
<proteinExistence type="predicted"/>
<feature type="transmembrane region" description="Helical" evidence="1">
    <location>
        <begin position="160"/>
        <end position="188"/>
    </location>
</feature>
<evidence type="ECO:0000313" key="3">
    <source>
        <dbReference type="Proteomes" id="UP001549097"/>
    </source>
</evidence>
<feature type="transmembrane region" description="Helical" evidence="1">
    <location>
        <begin position="56"/>
        <end position="74"/>
    </location>
</feature>
<gene>
    <name evidence="2" type="ORF">ABID52_003895</name>
</gene>
<evidence type="ECO:0008006" key="4">
    <source>
        <dbReference type="Google" id="ProtNLM"/>
    </source>
</evidence>
<feature type="transmembrane region" description="Helical" evidence="1">
    <location>
        <begin position="95"/>
        <end position="114"/>
    </location>
</feature>
<feature type="transmembrane region" description="Helical" evidence="1">
    <location>
        <begin position="17"/>
        <end position="36"/>
    </location>
</feature>
<comment type="caution">
    <text evidence="2">The sequence shown here is derived from an EMBL/GenBank/DDBJ whole genome shotgun (WGS) entry which is preliminary data.</text>
</comment>
<keyword evidence="3" id="KW-1185">Reference proteome</keyword>
<feature type="transmembrane region" description="Helical" evidence="1">
    <location>
        <begin position="200"/>
        <end position="219"/>
    </location>
</feature>
<name>A0ABV2LQ70_9BACL</name>
<keyword evidence="1" id="KW-1133">Transmembrane helix</keyword>
<evidence type="ECO:0000256" key="1">
    <source>
        <dbReference type="SAM" id="Phobius"/>
    </source>
</evidence>
<protein>
    <recommendedName>
        <fullName evidence="4">Glycerophosphoryl diester phosphodiesterase membrane domain-containing protein</fullName>
    </recommendedName>
</protein>
<keyword evidence="1" id="KW-0812">Transmembrane</keyword>
<dbReference type="RefSeq" id="WP_198769382.1">
    <property type="nucleotide sequence ID" value="NZ_JAEACF010000004.1"/>
</dbReference>
<evidence type="ECO:0000313" key="2">
    <source>
        <dbReference type="EMBL" id="MET3730254.1"/>
    </source>
</evidence>
<feature type="transmembrane region" description="Helical" evidence="1">
    <location>
        <begin position="120"/>
        <end position="139"/>
    </location>
</feature>
<reference evidence="2 3" key="1">
    <citation type="submission" date="2024-06" db="EMBL/GenBank/DDBJ databases">
        <title>Genomic Encyclopedia of Type Strains, Phase IV (KMG-IV): sequencing the most valuable type-strain genomes for metagenomic binning, comparative biology and taxonomic classification.</title>
        <authorList>
            <person name="Goeker M."/>
        </authorList>
    </citation>
    <scope>NUCLEOTIDE SEQUENCE [LARGE SCALE GENOMIC DNA]</scope>
    <source>
        <strain evidence="2 3">DSM 100124</strain>
    </source>
</reference>
<organism evidence="2 3">
    <name type="scientific">Fictibacillus halophilus</name>
    <dbReference type="NCBI Taxonomy" id="1610490"/>
    <lineage>
        <taxon>Bacteria</taxon>
        <taxon>Bacillati</taxon>
        <taxon>Bacillota</taxon>
        <taxon>Bacilli</taxon>
        <taxon>Bacillales</taxon>
        <taxon>Fictibacillaceae</taxon>
        <taxon>Fictibacillus</taxon>
    </lineage>
</organism>
<dbReference type="EMBL" id="JBEPMP010000004">
    <property type="protein sequence ID" value="MET3730254.1"/>
    <property type="molecule type" value="Genomic_DNA"/>
</dbReference>
<sequence length="234" mass="26523">MNPIKEGFRFYTKNVEYLLLLSITIVLPLLILHFYLMNYIYLTTSAIFNDTTFADLVNGFFTLLFLIVGQLPFIKFVQSDLEGEEKRVKSAYLSFLKHSFSLYLFGIVYCVLVLLGFTLFIIPGLILMVFLFLTPYISVLDDKPARKSWKSAMKLAKKNFFKLGGIIALVSIVEMIIGLIALYGVSLITNNFGAATVSQILLNVIMLPLLAIMVTFCVIKWRDHLPPANIVVKK</sequence>